<dbReference type="Proteomes" id="UP001303115">
    <property type="component" value="Unassembled WGS sequence"/>
</dbReference>
<evidence type="ECO:0000256" key="1">
    <source>
        <dbReference type="SAM" id="MobiDB-lite"/>
    </source>
</evidence>
<dbReference type="EMBL" id="MU854459">
    <property type="protein sequence ID" value="KAK4034982.1"/>
    <property type="molecule type" value="Genomic_DNA"/>
</dbReference>
<organism evidence="2 3">
    <name type="scientific">Parachaetomium inaequale</name>
    <dbReference type="NCBI Taxonomy" id="2588326"/>
    <lineage>
        <taxon>Eukaryota</taxon>
        <taxon>Fungi</taxon>
        <taxon>Dikarya</taxon>
        <taxon>Ascomycota</taxon>
        <taxon>Pezizomycotina</taxon>
        <taxon>Sordariomycetes</taxon>
        <taxon>Sordariomycetidae</taxon>
        <taxon>Sordariales</taxon>
        <taxon>Chaetomiaceae</taxon>
        <taxon>Parachaetomium</taxon>
    </lineage>
</organism>
<protein>
    <submittedName>
        <fullName evidence="2">Uncharacterized protein</fullName>
    </submittedName>
</protein>
<evidence type="ECO:0000313" key="2">
    <source>
        <dbReference type="EMBL" id="KAK4034982.1"/>
    </source>
</evidence>
<dbReference type="AlphaFoldDB" id="A0AAN6PFC3"/>
<sequence length="173" mass="18843">MKLTSSALVNTWRRKNPSAGHAKQGAAALAAARRKSRGSKTSNSSAPLPPPPQQQPQHETLASGACAPPRRPLHQPAEVAAASLLPFAASPYVNLFLFHRHEGIWSVAWVKREDNTVWMDDGISNTSGNISNNNERTSRLRALLTKLNRWAAPVSSGPRYSQAVHRAWGVDQV</sequence>
<feature type="compositionally biased region" description="Low complexity" evidence="1">
    <location>
        <begin position="18"/>
        <end position="31"/>
    </location>
</feature>
<feature type="region of interest" description="Disordered" evidence="1">
    <location>
        <begin position="1"/>
        <end position="72"/>
    </location>
</feature>
<reference evidence="3" key="1">
    <citation type="journal article" date="2023" name="Mol. Phylogenet. Evol.">
        <title>Genome-scale phylogeny and comparative genomics of the fungal order Sordariales.</title>
        <authorList>
            <person name="Hensen N."/>
            <person name="Bonometti L."/>
            <person name="Westerberg I."/>
            <person name="Brannstrom I.O."/>
            <person name="Guillou S."/>
            <person name="Cros-Aarteil S."/>
            <person name="Calhoun S."/>
            <person name="Haridas S."/>
            <person name="Kuo A."/>
            <person name="Mondo S."/>
            <person name="Pangilinan J."/>
            <person name="Riley R."/>
            <person name="LaButti K."/>
            <person name="Andreopoulos B."/>
            <person name="Lipzen A."/>
            <person name="Chen C."/>
            <person name="Yan M."/>
            <person name="Daum C."/>
            <person name="Ng V."/>
            <person name="Clum A."/>
            <person name="Steindorff A."/>
            <person name="Ohm R.A."/>
            <person name="Martin F."/>
            <person name="Silar P."/>
            <person name="Natvig D.O."/>
            <person name="Lalanne C."/>
            <person name="Gautier V."/>
            <person name="Ament-Velasquez S.L."/>
            <person name="Kruys A."/>
            <person name="Hutchinson M.I."/>
            <person name="Powell A.J."/>
            <person name="Barry K."/>
            <person name="Miller A.N."/>
            <person name="Grigoriev I.V."/>
            <person name="Debuchy R."/>
            <person name="Gladieux P."/>
            <person name="Hiltunen Thoren M."/>
            <person name="Johannesson H."/>
        </authorList>
    </citation>
    <scope>NUCLEOTIDE SEQUENCE [LARGE SCALE GENOMIC DNA]</scope>
    <source>
        <strain evidence="3">CBS 284.82</strain>
    </source>
</reference>
<accession>A0AAN6PFC3</accession>
<name>A0AAN6PFC3_9PEZI</name>
<comment type="caution">
    <text evidence="2">The sequence shown here is derived from an EMBL/GenBank/DDBJ whole genome shotgun (WGS) entry which is preliminary data.</text>
</comment>
<gene>
    <name evidence="2" type="ORF">C8A01DRAFT_38554</name>
</gene>
<proteinExistence type="predicted"/>
<keyword evidence="3" id="KW-1185">Reference proteome</keyword>
<evidence type="ECO:0000313" key="3">
    <source>
        <dbReference type="Proteomes" id="UP001303115"/>
    </source>
</evidence>